<feature type="compositionally biased region" description="Low complexity" evidence="11">
    <location>
        <begin position="644"/>
        <end position="683"/>
    </location>
</feature>
<dbReference type="KEGG" id="lel:PVL30_005530"/>
<dbReference type="GO" id="GO:0008312">
    <property type="term" value="F:7S RNA binding"/>
    <property type="evidence" value="ECO:0007669"/>
    <property type="project" value="InterPro"/>
</dbReference>
<dbReference type="InParanoid" id="A5E5A8"/>
<evidence type="ECO:0000256" key="5">
    <source>
        <dbReference type="ARBA" id="ARBA00022490"/>
    </source>
</evidence>
<comment type="similarity">
    <text evidence="3 9">Belongs to the SRP72 family.</text>
</comment>
<dbReference type="AlphaFoldDB" id="A5E5A8"/>
<dbReference type="FunCoup" id="A5E5A8">
    <property type="interactions" value="914"/>
</dbReference>
<proteinExistence type="inferred from homology"/>
<evidence type="ECO:0000313" key="13">
    <source>
        <dbReference type="EMBL" id="EDK46616.1"/>
    </source>
</evidence>
<keyword evidence="8 9" id="KW-0687">Ribonucleoprotein</keyword>
<feature type="coiled-coil region" evidence="10">
    <location>
        <begin position="287"/>
        <end position="314"/>
    </location>
</feature>
<feature type="compositionally biased region" description="Low complexity" evidence="11">
    <location>
        <begin position="393"/>
        <end position="402"/>
    </location>
</feature>
<evidence type="ECO:0000256" key="8">
    <source>
        <dbReference type="ARBA" id="ARBA00023274"/>
    </source>
</evidence>
<sequence length="693" mass="77502">MSSSIGETFKSLKLTGSSPSEDEQIYKVSYEFLKQKKFNDEQAFRNCLVSLINLDKYELADQLIKKIPSSLVEPLILEIAYVYYKIGRALEIYKLHEEYSLKISSSPAVARGFAHILIQTYYKAGEFSKALELNRKIAGDVFANPEEHGDLVTNESAIVSQLIFQSGHEQPMDASTNTELDETNYDLLFNEALIELAKANLSKSLTLLQKAHQVCTQNNMDEEEAEVELLPIKLTISYVQQLSGNTEEAEKILLLMNTDQVHDSLLKLIVNTNLHSFEKDATSKQSNPNLTERQLNLQERLQQLKQKLTIFQCETILQNSMLLRYATGTLNNSLLLKSSFIQPYNLVTLAYQVLISNGISFESLSDHAQLKSVGKKLVRFIKQEEEKEKIGKNTDSGNINDNNNDKKDNSINYNSSGVVEAATILLVFVNSQLNNFDQSLPLLEKLANESLNEMIVKPGIVGTLITVYEKQHNLAKLKKLLKTLVEKFLYSPEDSFKNVNYYNFAKIVAMKNYAFSEDSRQLFEFLHAANPQDMLINSILSNSNESLQSVADLSSQKSVDSLLAVNMEELIPTKSKPIKSITKAATKVTKKKQKPKFGKNKVVKPEGEFTLDKERWLPLKLRSYYKPTKKDKKKAGGHQGAVESFSPSATPAPSSASTSHTNANANPNANAQGASHGGSSSASKNKKKKKGKK</sequence>
<evidence type="ECO:0000256" key="1">
    <source>
        <dbReference type="ARBA" id="ARBA00004240"/>
    </source>
</evidence>
<dbReference type="PANTHER" id="PTHR14094">
    <property type="entry name" value="SIGNAL RECOGNITION PARTICLE 72"/>
    <property type="match status" value="1"/>
</dbReference>
<keyword evidence="10" id="KW-0175">Coiled coil</keyword>
<dbReference type="EMBL" id="CH981530">
    <property type="protein sequence ID" value="EDK46616.1"/>
    <property type="molecule type" value="Genomic_DNA"/>
</dbReference>
<dbReference type="GO" id="GO:0005786">
    <property type="term" value="C:signal recognition particle, endoplasmic reticulum targeting"/>
    <property type="evidence" value="ECO:0007669"/>
    <property type="project" value="UniProtKB-UniRule"/>
</dbReference>
<dbReference type="HOGENOM" id="CLU_013808_1_0_1"/>
<dbReference type="GO" id="GO:0006614">
    <property type="term" value="P:SRP-dependent cotranslational protein targeting to membrane"/>
    <property type="evidence" value="ECO:0007669"/>
    <property type="project" value="UniProtKB-UniRule"/>
</dbReference>
<dbReference type="OMA" id="ELACNER"/>
<organism evidence="13 14">
    <name type="scientific">Lodderomyces elongisporus (strain ATCC 11503 / CBS 2605 / JCM 1781 / NBRC 1676 / NRRL YB-4239)</name>
    <name type="common">Yeast</name>
    <name type="synonym">Saccharomyces elongisporus</name>
    <dbReference type="NCBI Taxonomy" id="379508"/>
    <lineage>
        <taxon>Eukaryota</taxon>
        <taxon>Fungi</taxon>
        <taxon>Dikarya</taxon>
        <taxon>Ascomycota</taxon>
        <taxon>Saccharomycotina</taxon>
        <taxon>Pichiomycetes</taxon>
        <taxon>Debaryomycetaceae</taxon>
        <taxon>Candida/Lodderomyces clade</taxon>
        <taxon>Lodderomyces</taxon>
    </lineage>
</organism>
<evidence type="ECO:0000313" key="14">
    <source>
        <dbReference type="Proteomes" id="UP000001996"/>
    </source>
</evidence>
<dbReference type="InterPro" id="IPR026270">
    <property type="entry name" value="SRP72"/>
</dbReference>
<dbReference type="InterPro" id="IPR013699">
    <property type="entry name" value="Signal_recog_part_SRP72_RNA-bd"/>
</dbReference>
<name>A5E5A8_LODEL</name>
<feature type="region of interest" description="Disordered" evidence="11">
    <location>
        <begin position="628"/>
        <end position="693"/>
    </location>
</feature>
<feature type="region of interest" description="Disordered" evidence="11">
    <location>
        <begin position="389"/>
        <end position="408"/>
    </location>
</feature>
<evidence type="ECO:0000256" key="3">
    <source>
        <dbReference type="ARBA" id="ARBA00007676"/>
    </source>
</evidence>
<evidence type="ECO:0000256" key="7">
    <source>
        <dbReference type="ARBA" id="ARBA00023135"/>
    </source>
</evidence>
<reference evidence="13 14" key="1">
    <citation type="journal article" date="2009" name="Nature">
        <title>Evolution of pathogenicity and sexual reproduction in eight Candida genomes.</title>
        <authorList>
            <person name="Butler G."/>
            <person name="Rasmussen M.D."/>
            <person name="Lin M.F."/>
            <person name="Santos M.A."/>
            <person name="Sakthikumar S."/>
            <person name="Munro C.A."/>
            <person name="Rheinbay E."/>
            <person name="Grabherr M."/>
            <person name="Forche A."/>
            <person name="Reedy J.L."/>
            <person name="Agrafioti I."/>
            <person name="Arnaud M.B."/>
            <person name="Bates S."/>
            <person name="Brown A.J."/>
            <person name="Brunke S."/>
            <person name="Costanzo M.C."/>
            <person name="Fitzpatrick D.A."/>
            <person name="de Groot P.W."/>
            <person name="Harris D."/>
            <person name="Hoyer L.L."/>
            <person name="Hube B."/>
            <person name="Klis F.M."/>
            <person name="Kodira C."/>
            <person name="Lennard N."/>
            <person name="Logue M.E."/>
            <person name="Martin R."/>
            <person name="Neiman A.M."/>
            <person name="Nikolaou E."/>
            <person name="Quail M.A."/>
            <person name="Quinn J."/>
            <person name="Santos M.C."/>
            <person name="Schmitzberger F.F."/>
            <person name="Sherlock G."/>
            <person name="Shah P."/>
            <person name="Silverstein K.A."/>
            <person name="Skrzypek M.S."/>
            <person name="Soll D."/>
            <person name="Staggs R."/>
            <person name="Stansfield I."/>
            <person name="Stumpf M.P."/>
            <person name="Sudbery P.E."/>
            <person name="Srikantha T."/>
            <person name="Zeng Q."/>
            <person name="Berman J."/>
            <person name="Berriman M."/>
            <person name="Heitman J."/>
            <person name="Gow N.A."/>
            <person name="Lorenz M.C."/>
            <person name="Birren B.W."/>
            <person name="Kellis M."/>
            <person name="Cuomo C.A."/>
        </authorList>
    </citation>
    <scope>NUCLEOTIDE SEQUENCE [LARGE SCALE GENOMIC DNA]</scope>
    <source>
        <strain evidence="14">ATCC 11503 / BCRC 21390 / CBS 2605 / JCM 1781 / NBRC 1676 / NRRL YB-4239</strain>
    </source>
</reference>
<dbReference type="GO" id="GO:0043022">
    <property type="term" value="F:ribosome binding"/>
    <property type="evidence" value="ECO:0007669"/>
    <property type="project" value="TreeGrafter"/>
</dbReference>
<dbReference type="GeneID" id="5231017"/>
<dbReference type="PIRSF" id="PIRSF038922">
    <property type="entry name" value="SRP72"/>
    <property type="match status" value="1"/>
</dbReference>
<dbReference type="STRING" id="379508.A5E5A8"/>
<comment type="function">
    <text evidence="9">Component of the signal recognition particle (SRP) complex, a ribonucleoprotein complex that mediates the cotranslational targeting of secretory and membrane proteins to the endoplasmic reticulum (ER).</text>
</comment>
<gene>
    <name evidence="13" type="ORF">LELG_04797</name>
</gene>
<dbReference type="Gene3D" id="1.25.40.10">
    <property type="entry name" value="Tetratricopeptide repeat domain"/>
    <property type="match status" value="1"/>
</dbReference>
<evidence type="ECO:0000256" key="9">
    <source>
        <dbReference type="PIRNR" id="PIRNR038922"/>
    </source>
</evidence>
<evidence type="ECO:0000256" key="6">
    <source>
        <dbReference type="ARBA" id="ARBA00022824"/>
    </source>
</evidence>
<dbReference type="PANTHER" id="PTHR14094:SF9">
    <property type="entry name" value="SIGNAL RECOGNITION PARTICLE SUBUNIT SRP72"/>
    <property type="match status" value="1"/>
</dbReference>
<accession>A5E5A8</accession>
<dbReference type="eggNOG" id="KOG2376">
    <property type="taxonomic scope" value="Eukaryota"/>
</dbReference>
<feature type="compositionally biased region" description="Basic residues" evidence="11">
    <location>
        <begin position="684"/>
        <end position="693"/>
    </location>
</feature>
<protein>
    <recommendedName>
        <fullName evidence="4 9">Signal recognition particle subunit SRP72</fullName>
    </recommendedName>
</protein>
<keyword evidence="14" id="KW-1185">Reference proteome</keyword>
<dbReference type="InterPro" id="IPR011990">
    <property type="entry name" value="TPR-like_helical_dom_sf"/>
</dbReference>
<dbReference type="OrthoDB" id="5421607at2759"/>
<evidence type="ECO:0000256" key="11">
    <source>
        <dbReference type="SAM" id="MobiDB-lite"/>
    </source>
</evidence>
<dbReference type="Proteomes" id="UP000001996">
    <property type="component" value="Unassembled WGS sequence"/>
</dbReference>
<keyword evidence="7 9" id="KW-0733">Signal recognition particle</keyword>
<dbReference type="Pfam" id="PF08492">
    <property type="entry name" value="SRP72"/>
    <property type="match status" value="1"/>
</dbReference>
<keyword evidence="5 9" id="KW-0963">Cytoplasm</keyword>
<evidence type="ECO:0000259" key="12">
    <source>
        <dbReference type="Pfam" id="PF08492"/>
    </source>
</evidence>
<comment type="subcellular location">
    <subcellularLocation>
        <location evidence="2 9">Cytoplasm</location>
    </subcellularLocation>
    <subcellularLocation>
        <location evidence="1">Endoplasmic reticulum</location>
    </subcellularLocation>
</comment>
<evidence type="ECO:0000256" key="10">
    <source>
        <dbReference type="SAM" id="Coils"/>
    </source>
</evidence>
<dbReference type="GO" id="GO:0005783">
    <property type="term" value="C:endoplasmic reticulum"/>
    <property type="evidence" value="ECO:0007669"/>
    <property type="project" value="UniProtKB-SubCell"/>
</dbReference>
<evidence type="ECO:0000256" key="4">
    <source>
        <dbReference type="ARBA" id="ARBA00018350"/>
    </source>
</evidence>
<feature type="domain" description="Signal recognition particle SRP72 subunit RNA-binding" evidence="12">
    <location>
        <begin position="574"/>
        <end position="627"/>
    </location>
</feature>
<evidence type="ECO:0000256" key="2">
    <source>
        <dbReference type="ARBA" id="ARBA00004496"/>
    </source>
</evidence>
<keyword evidence="6" id="KW-0256">Endoplasmic reticulum</keyword>
<dbReference type="VEuPathDB" id="FungiDB:LELG_04797"/>